<dbReference type="AlphaFoldDB" id="A0AAD7HMJ6"/>
<proteinExistence type="predicted"/>
<dbReference type="Proteomes" id="UP001215598">
    <property type="component" value="Unassembled WGS sequence"/>
</dbReference>
<comment type="caution">
    <text evidence="1">The sequence shown here is derived from an EMBL/GenBank/DDBJ whole genome shotgun (WGS) entry which is preliminary data.</text>
</comment>
<reference evidence="1" key="1">
    <citation type="submission" date="2023-03" db="EMBL/GenBank/DDBJ databases">
        <title>Massive genome expansion in bonnet fungi (Mycena s.s.) driven by repeated elements and novel gene families across ecological guilds.</title>
        <authorList>
            <consortium name="Lawrence Berkeley National Laboratory"/>
            <person name="Harder C.B."/>
            <person name="Miyauchi S."/>
            <person name="Viragh M."/>
            <person name="Kuo A."/>
            <person name="Thoen E."/>
            <person name="Andreopoulos B."/>
            <person name="Lu D."/>
            <person name="Skrede I."/>
            <person name="Drula E."/>
            <person name="Henrissat B."/>
            <person name="Morin E."/>
            <person name="Kohler A."/>
            <person name="Barry K."/>
            <person name="LaButti K."/>
            <person name="Morin E."/>
            <person name="Salamov A."/>
            <person name="Lipzen A."/>
            <person name="Mereny Z."/>
            <person name="Hegedus B."/>
            <person name="Baldrian P."/>
            <person name="Stursova M."/>
            <person name="Weitz H."/>
            <person name="Taylor A."/>
            <person name="Grigoriev I.V."/>
            <person name="Nagy L.G."/>
            <person name="Martin F."/>
            <person name="Kauserud H."/>
        </authorList>
    </citation>
    <scope>NUCLEOTIDE SEQUENCE</scope>
    <source>
        <strain evidence="1">CBHHK182m</strain>
    </source>
</reference>
<accession>A0AAD7HMJ6</accession>
<keyword evidence="2" id="KW-1185">Reference proteome</keyword>
<gene>
    <name evidence="1" type="ORF">B0H16DRAFT_1699052</name>
</gene>
<evidence type="ECO:0000313" key="1">
    <source>
        <dbReference type="EMBL" id="KAJ7723255.1"/>
    </source>
</evidence>
<protein>
    <submittedName>
        <fullName evidence="1">Uncharacterized protein</fullName>
    </submittedName>
</protein>
<dbReference type="EMBL" id="JARKIB010000212">
    <property type="protein sequence ID" value="KAJ7723255.1"/>
    <property type="molecule type" value="Genomic_DNA"/>
</dbReference>
<sequence length="180" mass="19799">MLKNGTHMTDLLPDGSEKFQPFVFVEVGQGGTQTPDLEVAGVWRFSSDAVGHRIFKGLMKARGTRQDGFARCLILDLSSTGRVNGRWFFISAWAACMTPSVVFNSYLKFHGDGEKTQGIRCKLGIEDTIINVHTTQSTVGLEFLMPVEHPEQNSDIEVQMGCIEIYGEISLGAEKGISLP</sequence>
<name>A0AAD7HMJ6_9AGAR</name>
<evidence type="ECO:0000313" key="2">
    <source>
        <dbReference type="Proteomes" id="UP001215598"/>
    </source>
</evidence>
<organism evidence="1 2">
    <name type="scientific">Mycena metata</name>
    <dbReference type="NCBI Taxonomy" id="1033252"/>
    <lineage>
        <taxon>Eukaryota</taxon>
        <taxon>Fungi</taxon>
        <taxon>Dikarya</taxon>
        <taxon>Basidiomycota</taxon>
        <taxon>Agaricomycotina</taxon>
        <taxon>Agaricomycetes</taxon>
        <taxon>Agaricomycetidae</taxon>
        <taxon>Agaricales</taxon>
        <taxon>Marasmiineae</taxon>
        <taxon>Mycenaceae</taxon>
        <taxon>Mycena</taxon>
    </lineage>
</organism>